<comment type="caution">
    <text evidence="3">The sequence shown here is derived from an EMBL/GenBank/DDBJ whole genome shotgun (WGS) entry which is preliminary data.</text>
</comment>
<sequence>MNFSKYHSTVDINNSTFLVTGGAGFIGSHLVEYLVQYQAKRIVIFDNLSTGYKENISDSLSLSNVVFIEKDIRNYDAVMEAVQGVDYVLHQAALGSVPRSIKDPLTSNEVNVNGFLNVLNAAKEHQVQRMVYAASSSTYGDSPTLPKVEDKIGKPLSPYAVTKYVNELYAEVFSRVYNFHSIGLRYFNVFGPKQNINGPYAAVIPLFITQILNNVSPTINGDGETSRDFTFVSNVVQANIKALEASIEKSEVFNCACNERITLNQLVHEIKAYLNSDVEVVYGNERPGDVRHSQADITKAVQMLGYQPEVRFREGLLHTIDYFKNRLK</sequence>
<evidence type="ECO:0000313" key="4">
    <source>
        <dbReference type="Proteomes" id="UP001357452"/>
    </source>
</evidence>
<dbReference type="Gene3D" id="3.40.50.720">
    <property type="entry name" value="NAD(P)-binding Rossmann-like Domain"/>
    <property type="match status" value="1"/>
</dbReference>
<dbReference type="PRINTS" id="PR01713">
    <property type="entry name" value="NUCEPIMERASE"/>
</dbReference>
<gene>
    <name evidence="3" type="ORF">V2H41_05600</name>
</gene>
<comment type="similarity">
    <text evidence="1">Belongs to the NAD(P)-dependent epimerase/dehydratase family.</text>
</comment>
<dbReference type="SUPFAM" id="SSF51735">
    <property type="entry name" value="NAD(P)-binding Rossmann-fold domains"/>
    <property type="match status" value="1"/>
</dbReference>
<evidence type="ECO:0000259" key="2">
    <source>
        <dbReference type="Pfam" id="PF01370"/>
    </source>
</evidence>
<evidence type="ECO:0000313" key="3">
    <source>
        <dbReference type="EMBL" id="MEE6186745.1"/>
    </source>
</evidence>
<keyword evidence="4" id="KW-1185">Reference proteome</keyword>
<dbReference type="Gene3D" id="3.90.25.10">
    <property type="entry name" value="UDP-galactose 4-epimerase, domain 1"/>
    <property type="match status" value="1"/>
</dbReference>
<proteinExistence type="inferred from homology"/>
<evidence type="ECO:0000256" key="1">
    <source>
        <dbReference type="ARBA" id="ARBA00007637"/>
    </source>
</evidence>
<dbReference type="InterPro" id="IPR001509">
    <property type="entry name" value="Epimerase_deHydtase"/>
</dbReference>
<dbReference type="InterPro" id="IPR036291">
    <property type="entry name" value="NAD(P)-bd_dom_sf"/>
</dbReference>
<dbReference type="PANTHER" id="PTHR43000">
    <property type="entry name" value="DTDP-D-GLUCOSE 4,6-DEHYDRATASE-RELATED"/>
    <property type="match status" value="1"/>
</dbReference>
<name>A0ABU7RFH2_9BACT</name>
<dbReference type="RefSeq" id="WP_330974155.1">
    <property type="nucleotide sequence ID" value="NZ_JAZGLY010000003.1"/>
</dbReference>
<dbReference type="EMBL" id="JAZGLY010000003">
    <property type="protein sequence ID" value="MEE6186745.1"/>
    <property type="molecule type" value="Genomic_DNA"/>
</dbReference>
<dbReference type="Pfam" id="PF01370">
    <property type="entry name" value="Epimerase"/>
    <property type="match status" value="1"/>
</dbReference>
<reference evidence="3 4" key="1">
    <citation type="submission" date="2024-01" db="EMBL/GenBank/DDBJ databases">
        <title>Niabella digestum sp. nov., isolated from waste digestion system.</title>
        <authorList>
            <person name="Zhang L."/>
        </authorList>
    </citation>
    <scope>NUCLEOTIDE SEQUENCE [LARGE SCALE GENOMIC DNA]</scope>
    <source>
        <strain evidence="3 4">A18</strain>
    </source>
</reference>
<protein>
    <submittedName>
        <fullName evidence="3">SDR family oxidoreductase</fullName>
    </submittedName>
</protein>
<accession>A0ABU7RFH2</accession>
<feature type="domain" description="NAD-dependent epimerase/dehydratase" evidence="2">
    <location>
        <begin position="18"/>
        <end position="256"/>
    </location>
</feature>
<dbReference type="CDD" id="cd05256">
    <property type="entry name" value="UDP_AE_SDR_e"/>
    <property type="match status" value="1"/>
</dbReference>
<organism evidence="3 4">
    <name type="scientific">Niabella digestorum</name>
    <dbReference type="NCBI Taxonomy" id="3117701"/>
    <lineage>
        <taxon>Bacteria</taxon>
        <taxon>Pseudomonadati</taxon>
        <taxon>Bacteroidota</taxon>
        <taxon>Chitinophagia</taxon>
        <taxon>Chitinophagales</taxon>
        <taxon>Chitinophagaceae</taxon>
        <taxon>Niabella</taxon>
    </lineage>
</organism>
<dbReference type="Proteomes" id="UP001357452">
    <property type="component" value="Unassembled WGS sequence"/>
</dbReference>